<dbReference type="Gene3D" id="1.25.40.10">
    <property type="entry name" value="Tetratricopeptide repeat domain"/>
    <property type="match status" value="1"/>
</dbReference>
<keyword evidence="5" id="KW-0653">Protein transport</keyword>
<organism evidence="9 10">
    <name type="scientific">Synchytrium endobioticum</name>
    <dbReference type="NCBI Taxonomy" id="286115"/>
    <lineage>
        <taxon>Eukaryota</taxon>
        <taxon>Fungi</taxon>
        <taxon>Fungi incertae sedis</taxon>
        <taxon>Chytridiomycota</taxon>
        <taxon>Chytridiomycota incertae sedis</taxon>
        <taxon>Chytridiomycetes</taxon>
        <taxon>Synchytriales</taxon>
        <taxon>Synchytriaceae</taxon>
        <taxon>Synchytrium</taxon>
    </lineage>
</organism>
<comment type="subcellular location">
    <subcellularLocation>
        <location evidence="1">Membrane</location>
        <topology evidence="1">Peripheral membrane protein</topology>
    </subcellularLocation>
</comment>
<dbReference type="InterPro" id="IPR000744">
    <property type="entry name" value="NSF_attach"/>
</dbReference>
<evidence type="ECO:0000256" key="3">
    <source>
        <dbReference type="ARBA" id="ARBA00022448"/>
    </source>
</evidence>
<dbReference type="GO" id="GO:0005483">
    <property type="term" value="F:soluble NSF attachment protein activity"/>
    <property type="evidence" value="ECO:0007669"/>
    <property type="project" value="TreeGrafter"/>
</dbReference>
<dbReference type="SUPFAM" id="SSF48452">
    <property type="entry name" value="TPR-like"/>
    <property type="match status" value="1"/>
</dbReference>
<dbReference type="PANTHER" id="PTHR13768:SF2">
    <property type="entry name" value="GAMMA-SOLUBLE NSF ATTACHMENT PROTEIN"/>
    <property type="match status" value="1"/>
</dbReference>
<protein>
    <recommendedName>
        <fullName evidence="7">Gamma-soluble NSF attachment protein</fullName>
    </recommendedName>
    <alternativeName>
        <fullName evidence="8">N-ethylmaleimide-sensitive factor attachment protein gamma</fullName>
    </alternativeName>
</protein>
<dbReference type="InterPro" id="IPR011990">
    <property type="entry name" value="TPR-like_helical_dom_sf"/>
</dbReference>
<evidence type="ECO:0000256" key="7">
    <source>
        <dbReference type="ARBA" id="ARBA00040047"/>
    </source>
</evidence>
<dbReference type="OrthoDB" id="9984275at2759"/>
<keyword evidence="4" id="KW-0931">ER-Golgi transport</keyword>
<keyword evidence="6" id="KW-0472">Membrane</keyword>
<evidence type="ECO:0000313" key="10">
    <source>
        <dbReference type="Proteomes" id="UP000320475"/>
    </source>
</evidence>
<dbReference type="GO" id="GO:0005774">
    <property type="term" value="C:vacuolar membrane"/>
    <property type="evidence" value="ECO:0007669"/>
    <property type="project" value="TreeGrafter"/>
</dbReference>
<evidence type="ECO:0000256" key="4">
    <source>
        <dbReference type="ARBA" id="ARBA00022892"/>
    </source>
</evidence>
<gene>
    <name evidence="9" type="ORF">SeLEV6574_g07392</name>
</gene>
<dbReference type="EMBL" id="QEAM01000517">
    <property type="protein sequence ID" value="TPX39181.1"/>
    <property type="molecule type" value="Genomic_DNA"/>
</dbReference>
<sequence length="289" mass="31962">MAAPGQTKLQEGLSLMAEGQKAVNNKTFFGNNKPDYDSAVYAFEQAATCFKVARAHEQAVAAFVRAADCHKKLDSMALAAKNLESAAIIAVQNLKQYKRGADLYKQTSDCLIVQNSPDRAAECLEKAGRAMENADSDLAVDYYMKACHLFEEEDRGRFGTDTFRRTVTLLIKANKLSQAISLHDRLASIFVKGGNTASFCKTALGVIIIALYNGDEVDAKNRMTAYSYTHGWISSQECETAEEILTAYESRDPELLVQAIKRPWINNLENEITRIARMLVVPEESASIL</sequence>
<evidence type="ECO:0000256" key="5">
    <source>
        <dbReference type="ARBA" id="ARBA00022927"/>
    </source>
</evidence>
<evidence type="ECO:0000256" key="6">
    <source>
        <dbReference type="ARBA" id="ARBA00023136"/>
    </source>
</evidence>
<comment type="caution">
    <text evidence="9">The sequence shown here is derived from an EMBL/GenBank/DDBJ whole genome shotgun (WGS) entry which is preliminary data.</text>
</comment>
<reference evidence="9 10" key="1">
    <citation type="journal article" date="2019" name="Sci. Rep.">
        <title>Comparative genomics of chytrid fungi reveal insights into the obligate biotrophic and pathogenic lifestyle of Synchytrium endobioticum.</title>
        <authorList>
            <person name="van de Vossenberg B.T.L.H."/>
            <person name="Warris S."/>
            <person name="Nguyen H.D.T."/>
            <person name="van Gent-Pelzer M.P.E."/>
            <person name="Joly D.L."/>
            <person name="van de Geest H.C."/>
            <person name="Bonants P.J.M."/>
            <person name="Smith D.S."/>
            <person name="Levesque C.A."/>
            <person name="van der Lee T.A.J."/>
        </authorList>
    </citation>
    <scope>NUCLEOTIDE SEQUENCE [LARGE SCALE GENOMIC DNA]</scope>
    <source>
        <strain evidence="9 10">LEV6574</strain>
    </source>
</reference>
<dbReference type="Pfam" id="PF14938">
    <property type="entry name" value="SNAP"/>
    <property type="match status" value="1"/>
</dbReference>
<dbReference type="PANTHER" id="PTHR13768">
    <property type="entry name" value="SOLUBLE NSF ATTACHMENT PROTEIN SNAP"/>
    <property type="match status" value="1"/>
</dbReference>
<dbReference type="Proteomes" id="UP000320475">
    <property type="component" value="Unassembled WGS sequence"/>
</dbReference>
<evidence type="ECO:0000313" key="9">
    <source>
        <dbReference type="EMBL" id="TPX39181.1"/>
    </source>
</evidence>
<name>A0A507CI02_9FUNG</name>
<dbReference type="GO" id="GO:0031201">
    <property type="term" value="C:SNARE complex"/>
    <property type="evidence" value="ECO:0007669"/>
    <property type="project" value="TreeGrafter"/>
</dbReference>
<comment type="similarity">
    <text evidence="2">Belongs to the SNAP family.</text>
</comment>
<dbReference type="GO" id="GO:0016192">
    <property type="term" value="P:vesicle-mediated transport"/>
    <property type="evidence" value="ECO:0007669"/>
    <property type="project" value="UniProtKB-KW"/>
</dbReference>
<dbReference type="AlphaFoldDB" id="A0A507CI02"/>
<dbReference type="GO" id="GO:0006886">
    <property type="term" value="P:intracellular protein transport"/>
    <property type="evidence" value="ECO:0007669"/>
    <property type="project" value="InterPro"/>
</dbReference>
<proteinExistence type="inferred from homology"/>
<dbReference type="GO" id="GO:0019905">
    <property type="term" value="F:syntaxin binding"/>
    <property type="evidence" value="ECO:0007669"/>
    <property type="project" value="TreeGrafter"/>
</dbReference>
<evidence type="ECO:0000256" key="2">
    <source>
        <dbReference type="ARBA" id="ARBA00010050"/>
    </source>
</evidence>
<keyword evidence="3" id="KW-0813">Transport</keyword>
<evidence type="ECO:0000256" key="1">
    <source>
        <dbReference type="ARBA" id="ARBA00004170"/>
    </source>
</evidence>
<evidence type="ECO:0000256" key="8">
    <source>
        <dbReference type="ARBA" id="ARBA00042485"/>
    </source>
</evidence>
<accession>A0A507CI02</accession>